<dbReference type="EMBL" id="EAAA01001792">
    <property type="status" value="NOT_ANNOTATED_CDS"/>
    <property type="molecule type" value="Genomic_DNA"/>
</dbReference>
<organism evidence="4 5">
    <name type="scientific">Ciona intestinalis</name>
    <name type="common">Transparent sea squirt</name>
    <name type="synonym">Ascidia intestinalis</name>
    <dbReference type="NCBI Taxonomy" id="7719"/>
    <lineage>
        <taxon>Eukaryota</taxon>
        <taxon>Metazoa</taxon>
        <taxon>Chordata</taxon>
        <taxon>Tunicata</taxon>
        <taxon>Ascidiacea</taxon>
        <taxon>Phlebobranchia</taxon>
        <taxon>Cionidae</taxon>
        <taxon>Ciona</taxon>
    </lineage>
</organism>
<evidence type="ECO:0000256" key="3">
    <source>
        <dbReference type="SAM" id="SignalP"/>
    </source>
</evidence>
<gene>
    <name evidence="4" type="primary">LOC101243454</name>
</gene>
<dbReference type="GeneID" id="101243454"/>
<protein>
    <submittedName>
        <fullName evidence="4">Proline-rich receptor-like protein kinase PERK2</fullName>
    </submittedName>
</protein>
<feature type="transmembrane region" description="Helical" evidence="2">
    <location>
        <begin position="89"/>
        <end position="119"/>
    </location>
</feature>
<keyword evidence="2" id="KW-0812">Transmembrane</keyword>
<keyword evidence="3" id="KW-0732">Signal</keyword>
<evidence type="ECO:0000313" key="4">
    <source>
        <dbReference type="Ensembl" id="ENSCINP00000018146.3"/>
    </source>
</evidence>
<keyword evidence="5" id="KW-1185">Reference proteome</keyword>
<feature type="region of interest" description="Disordered" evidence="1">
    <location>
        <begin position="183"/>
        <end position="232"/>
    </location>
</feature>
<feature type="compositionally biased region" description="Low complexity" evidence="1">
    <location>
        <begin position="185"/>
        <end position="195"/>
    </location>
</feature>
<dbReference type="AlphaFoldDB" id="F6QA40"/>
<dbReference type="InParanoid" id="F6QA40"/>
<dbReference type="Proteomes" id="UP000008144">
    <property type="component" value="Chromosome 3"/>
</dbReference>
<dbReference type="Ensembl" id="ENSCINT00000018146.3">
    <property type="protein sequence ID" value="ENSCINP00000018146.3"/>
    <property type="gene ID" value="ENSCING00000008932.3"/>
</dbReference>
<keyword evidence="2" id="KW-1133">Transmembrane helix</keyword>
<evidence type="ECO:0000256" key="1">
    <source>
        <dbReference type="SAM" id="MobiDB-lite"/>
    </source>
</evidence>
<sequence>MGRVDLLLVAGVLLYCFINNAEGCTSSSDCVFFPKCCKYSNSLNTCNFVCACGADTCSSSSTCCGTAFSGHCSRWSLGCTVSSAINSVFHLGIGAIVGIAIGGFFFLVLCISLIALCCAKCAHRGNVNRGTQLQTARTAYVTPSSGQQQSQQQNTVTMGYPNPSYNAPATVYQNVAPPVPPTWYPQPNNQYPDNNRYSQPVPLPYNEQPLANYQAKGEFQPDPAVPLPPYKE</sequence>
<keyword evidence="2" id="KW-0472">Membrane</keyword>
<feature type="signal peptide" evidence="3">
    <location>
        <begin position="1"/>
        <end position="23"/>
    </location>
</feature>
<reference evidence="4" key="3">
    <citation type="submission" date="2025-08" db="UniProtKB">
        <authorList>
            <consortium name="Ensembl"/>
        </authorList>
    </citation>
    <scope>IDENTIFICATION</scope>
</reference>
<evidence type="ECO:0000256" key="2">
    <source>
        <dbReference type="SAM" id="Phobius"/>
    </source>
</evidence>
<dbReference type="OMA" id="CCAKCAH"/>
<dbReference type="HOGENOM" id="CLU_1194547_0_0_1"/>
<reference evidence="5" key="1">
    <citation type="journal article" date="2002" name="Science">
        <title>The draft genome of Ciona intestinalis: insights into chordate and vertebrate origins.</title>
        <authorList>
            <person name="Dehal P."/>
            <person name="Satou Y."/>
            <person name="Campbell R.K."/>
            <person name="Chapman J."/>
            <person name="Degnan B."/>
            <person name="De Tomaso A."/>
            <person name="Davidson B."/>
            <person name="Di Gregorio A."/>
            <person name="Gelpke M."/>
            <person name="Goodstein D.M."/>
            <person name="Harafuji N."/>
            <person name="Hastings K.E."/>
            <person name="Ho I."/>
            <person name="Hotta K."/>
            <person name="Huang W."/>
            <person name="Kawashima T."/>
            <person name="Lemaire P."/>
            <person name="Martinez D."/>
            <person name="Meinertzhagen I.A."/>
            <person name="Necula S."/>
            <person name="Nonaka M."/>
            <person name="Putnam N."/>
            <person name="Rash S."/>
            <person name="Saiga H."/>
            <person name="Satake M."/>
            <person name="Terry A."/>
            <person name="Yamada L."/>
            <person name="Wang H.G."/>
            <person name="Awazu S."/>
            <person name="Azumi K."/>
            <person name="Boore J."/>
            <person name="Branno M."/>
            <person name="Chin-Bow S."/>
            <person name="DeSantis R."/>
            <person name="Doyle S."/>
            <person name="Francino P."/>
            <person name="Keys D.N."/>
            <person name="Haga S."/>
            <person name="Hayashi H."/>
            <person name="Hino K."/>
            <person name="Imai K.S."/>
            <person name="Inaba K."/>
            <person name="Kano S."/>
            <person name="Kobayashi K."/>
            <person name="Kobayashi M."/>
            <person name="Lee B.I."/>
            <person name="Makabe K.W."/>
            <person name="Manohar C."/>
            <person name="Matassi G."/>
            <person name="Medina M."/>
            <person name="Mochizuki Y."/>
            <person name="Mount S."/>
            <person name="Morishita T."/>
            <person name="Miura S."/>
            <person name="Nakayama A."/>
            <person name="Nishizaka S."/>
            <person name="Nomoto H."/>
            <person name="Ohta F."/>
            <person name="Oishi K."/>
            <person name="Rigoutsos I."/>
            <person name="Sano M."/>
            <person name="Sasaki A."/>
            <person name="Sasakura Y."/>
            <person name="Shoguchi E."/>
            <person name="Shin-i T."/>
            <person name="Spagnuolo A."/>
            <person name="Stainier D."/>
            <person name="Suzuki M.M."/>
            <person name="Tassy O."/>
            <person name="Takatori N."/>
            <person name="Tokuoka M."/>
            <person name="Yagi K."/>
            <person name="Yoshizaki F."/>
            <person name="Wada S."/>
            <person name="Zhang C."/>
            <person name="Hyatt P.D."/>
            <person name="Larimer F."/>
            <person name="Detter C."/>
            <person name="Doggett N."/>
            <person name="Glavina T."/>
            <person name="Hawkins T."/>
            <person name="Richardson P."/>
            <person name="Lucas S."/>
            <person name="Kohara Y."/>
            <person name="Levine M."/>
            <person name="Satoh N."/>
            <person name="Rokhsar D.S."/>
        </authorList>
    </citation>
    <scope>NUCLEOTIDE SEQUENCE [LARGE SCALE GENOMIC DNA]</scope>
</reference>
<reference evidence="4" key="2">
    <citation type="journal article" date="2008" name="Genome Biol.">
        <title>Improved genome assembly and evidence-based global gene model set for the chordate Ciona intestinalis: new insight into intron and operon populations.</title>
        <authorList>
            <person name="Satou Y."/>
            <person name="Mineta K."/>
            <person name="Ogasawara M."/>
            <person name="Sasakura Y."/>
            <person name="Shoguchi E."/>
            <person name="Ueno K."/>
            <person name="Yamada L."/>
            <person name="Matsumoto J."/>
            <person name="Wasserscheid J."/>
            <person name="Dewar K."/>
            <person name="Wiley G.B."/>
            <person name="Macmil S.L."/>
            <person name="Roe B.A."/>
            <person name="Zeller R.W."/>
            <person name="Hastings K.E."/>
            <person name="Lemaire P."/>
            <person name="Lindquist E."/>
            <person name="Endo T."/>
            <person name="Hotta K."/>
            <person name="Inaba K."/>
        </authorList>
    </citation>
    <scope>NUCLEOTIDE SEQUENCE [LARGE SCALE GENOMIC DNA]</scope>
    <source>
        <strain evidence="4">wild type</strain>
    </source>
</reference>
<dbReference type="STRING" id="7719.ENSCINP00000018146"/>
<feature type="chain" id="PRO_5014089818" evidence="3">
    <location>
        <begin position="24"/>
        <end position="232"/>
    </location>
</feature>
<proteinExistence type="predicted"/>
<evidence type="ECO:0000313" key="5">
    <source>
        <dbReference type="Proteomes" id="UP000008144"/>
    </source>
</evidence>
<reference evidence="4" key="4">
    <citation type="submission" date="2025-09" db="UniProtKB">
        <authorList>
            <consortium name="Ensembl"/>
        </authorList>
    </citation>
    <scope>IDENTIFICATION</scope>
</reference>
<name>F6QA40_CIOIN</name>
<dbReference type="RefSeq" id="XP_004225856.1">
    <property type="nucleotide sequence ID" value="XM_004225808.4"/>
</dbReference>
<feature type="compositionally biased region" description="Pro residues" evidence="1">
    <location>
        <begin position="223"/>
        <end position="232"/>
    </location>
</feature>
<accession>F6QA40</accession>
<dbReference type="KEGG" id="cin:101243454"/>
<accession>A0A1W2WKC1</accession>